<dbReference type="GO" id="GO:0042597">
    <property type="term" value="C:periplasmic space"/>
    <property type="evidence" value="ECO:0007669"/>
    <property type="project" value="UniProtKB-SubCell"/>
</dbReference>
<reference evidence="8" key="1">
    <citation type="submission" date="2014-02" db="EMBL/GenBank/DDBJ databases">
        <title>Expanding our view of genomic diversity in Candidatus Accumulibacter clades.</title>
        <authorList>
            <person name="Skennerton C.T."/>
            <person name="Barr J.J."/>
            <person name="Slater F.R."/>
            <person name="Bond P.L."/>
            <person name="Tyson G.W."/>
        </authorList>
    </citation>
    <scope>NUCLEOTIDE SEQUENCE [LARGE SCALE GENOMIC DNA]</scope>
</reference>
<evidence type="ECO:0000256" key="3">
    <source>
        <dbReference type="ARBA" id="ARBA00011557"/>
    </source>
</evidence>
<comment type="caution">
    <text evidence="8">The sequence shown here is derived from an EMBL/GenBank/DDBJ whole genome shotgun (WGS) entry which is preliminary data.</text>
</comment>
<gene>
    <name evidence="8" type="primary">ugpB</name>
    <name evidence="8" type="ORF">AW11_01212</name>
</gene>
<dbReference type="PANTHER" id="PTHR43649">
    <property type="entry name" value="ARABINOSE-BINDING PROTEIN-RELATED"/>
    <property type="match status" value="1"/>
</dbReference>
<evidence type="ECO:0000256" key="2">
    <source>
        <dbReference type="ARBA" id="ARBA00008520"/>
    </source>
</evidence>
<keyword evidence="6 7" id="KW-0732">Signal</keyword>
<feature type="signal peptide" evidence="7">
    <location>
        <begin position="1"/>
        <end position="25"/>
    </location>
</feature>
<dbReference type="InterPro" id="IPR050490">
    <property type="entry name" value="Bact_solute-bd_prot1"/>
</dbReference>
<dbReference type="Proteomes" id="UP000022141">
    <property type="component" value="Unassembled WGS sequence"/>
</dbReference>
<comment type="subunit">
    <text evidence="3">The complex is composed of two ATP-binding proteins (UgpC), two transmembrane proteins (UgpA and UgpE) and a solute-binding protein (UgpB).</text>
</comment>
<feature type="chain" id="PRO_5001461451" description="sn-glycerol-3-phosphate-binding periplasmic protein UgpB" evidence="7">
    <location>
        <begin position="26"/>
        <end position="419"/>
    </location>
</feature>
<dbReference type="Pfam" id="PF13416">
    <property type="entry name" value="SBP_bac_8"/>
    <property type="match status" value="1"/>
</dbReference>
<keyword evidence="9" id="KW-1185">Reference proteome</keyword>
<sequence>MRLLKLLPSAVAIVLAAPLAFPVFAAPVQIDLSHRLDEERGERLEKFVARFNERQKDYQLNVVRRVDGDAPKHLNLVTREEQAQFQTRKEDFKPLYLVMKQAKQPFDGRKLSPELRVGLDDAKGNLFALPLALSTPVLYINKEAFRKAGLDPENPPKTWAAAQKAADKLFDSGSACPYTTSWPAWVHIDNLSAWNGSEVSDAKGRLDFNGLVQVKHTAMLTTWSKAKFFTYFGRRDEADRRFADGECGMLTSTSSLYGTLRAGRKVETGVSALPYHDDVQGTPQQTLADGASLWVGGGKKADEYKGVALFVNFLLEPDLQVELTALEGFLPMTSVARAAANSQLLRADVASLDVAYLQLQGKGALRQLRVSQIEPVRIIVEEELEAAWAGRKPAKEALDNAVERGNQVLPAALRAQVLK</sequence>
<comment type="subcellular location">
    <subcellularLocation>
        <location evidence="1">Periplasm</location>
    </subcellularLocation>
</comment>
<evidence type="ECO:0000256" key="4">
    <source>
        <dbReference type="ARBA" id="ARBA00017470"/>
    </source>
</evidence>
<dbReference type="PANTHER" id="PTHR43649:SF31">
    <property type="entry name" value="SN-GLYCEROL-3-PHOSPHATE-BINDING PERIPLASMIC PROTEIN UGPB"/>
    <property type="match status" value="1"/>
</dbReference>
<proteinExistence type="inferred from homology"/>
<evidence type="ECO:0000256" key="7">
    <source>
        <dbReference type="SAM" id="SignalP"/>
    </source>
</evidence>
<evidence type="ECO:0000256" key="6">
    <source>
        <dbReference type="ARBA" id="ARBA00022729"/>
    </source>
</evidence>
<dbReference type="Gene3D" id="3.40.190.10">
    <property type="entry name" value="Periplasmic binding protein-like II"/>
    <property type="match status" value="2"/>
</dbReference>
<evidence type="ECO:0000256" key="5">
    <source>
        <dbReference type="ARBA" id="ARBA00022448"/>
    </source>
</evidence>
<dbReference type="InterPro" id="IPR006059">
    <property type="entry name" value="SBP"/>
</dbReference>
<dbReference type="STRING" id="1454004.AW11_01212"/>
<dbReference type="SUPFAM" id="SSF53850">
    <property type="entry name" value="Periplasmic binding protein-like II"/>
    <property type="match status" value="1"/>
</dbReference>
<comment type="similarity">
    <text evidence="2">Belongs to the bacterial solute-binding protein 1 family.</text>
</comment>
<dbReference type="AlphaFoldDB" id="A0A011PR99"/>
<dbReference type="PATRIC" id="fig|1454004.3.peg.1267"/>
<dbReference type="eggNOG" id="COG1653">
    <property type="taxonomic scope" value="Bacteria"/>
</dbReference>
<evidence type="ECO:0000313" key="8">
    <source>
        <dbReference type="EMBL" id="EXI89936.1"/>
    </source>
</evidence>
<evidence type="ECO:0000313" key="9">
    <source>
        <dbReference type="Proteomes" id="UP000022141"/>
    </source>
</evidence>
<dbReference type="EMBL" id="JEMY01000012">
    <property type="protein sequence ID" value="EXI89936.1"/>
    <property type="molecule type" value="Genomic_DNA"/>
</dbReference>
<organism evidence="8 9">
    <name type="scientific">Accumulibacter regalis</name>
    <dbReference type="NCBI Taxonomy" id="522306"/>
    <lineage>
        <taxon>Bacteria</taxon>
        <taxon>Pseudomonadati</taxon>
        <taxon>Pseudomonadota</taxon>
        <taxon>Betaproteobacteria</taxon>
        <taxon>Candidatus Accumulibacter</taxon>
    </lineage>
</organism>
<accession>A0A011PR99</accession>
<keyword evidence="5" id="KW-0813">Transport</keyword>
<evidence type="ECO:0000256" key="1">
    <source>
        <dbReference type="ARBA" id="ARBA00004418"/>
    </source>
</evidence>
<protein>
    <recommendedName>
        <fullName evidence="4">sn-glycerol-3-phosphate-binding periplasmic protein UgpB</fullName>
    </recommendedName>
</protein>
<name>A0A011PR99_ACCRE</name>